<reference evidence="1 2" key="1">
    <citation type="submission" date="2018-04" db="EMBL/GenBank/DDBJ databases">
        <authorList>
            <person name="Vogel A."/>
        </authorList>
    </citation>
    <scope>NUCLEOTIDE SEQUENCE [LARGE SCALE GENOMIC DNA]</scope>
</reference>
<gene>
    <name evidence="1" type="ORF">CCAM_LOCUS35986</name>
</gene>
<dbReference type="EMBL" id="OOIL02005187">
    <property type="protein sequence ID" value="VFQ94210.1"/>
    <property type="molecule type" value="Genomic_DNA"/>
</dbReference>
<protein>
    <submittedName>
        <fullName evidence="1">Uncharacterized protein</fullName>
    </submittedName>
</protein>
<sequence>MWCLMGSNSAAAHRRFLPGAVLECRGGIGSGSVSYVGGSSLFGCQVRSQSRKSPLLWSELLWSSDRFALLKEDISMAAAHRPVPGSFESMFATHHSSQEYFPWL</sequence>
<keyword evidence="2" id="KW-1185">Reference proteome</keyword>
<dbReference type="Proteomes" id="UP000595140">
    <property type="component" value="Unassembled WGS sequence"/>
</dbReference>
<evidence type="ECO:0000313" key="1">
    <source>
        <dbReference type="EMBL" id="VFQ94210.1"/>
    </source>
</evidence>
<accession>A0A484MZJ3</accession>
<organism evidence="1 2">
    <name type="scientific">Cuscuta campestris</name>
    <dbReference type="NCBI Taxonomy" id="132261"/>
    <lineage>
        <taxon>Eukaryota</taxon>
        <taxon>Viridiplantae</taxon>
        <taxon>Streptophyta</taxon>
        <taxon>Embryophyta</taxon>
        <taxon>Tracheophyta</taxon>
        <taxon>Spermatophyta</taxon>
        <taxon>Magnoliopsida</taxon>
        <taxon>eudicotyledons</taxon>
        <taxon>Gunneridae</taxon>
        <taxon>Pentapetalae</taxon>
        <taxon>asterids</taxon>
        <taxon>lamiids</taxon>
        <taxon>Solanales</taxon>
        <taxon>Convolvulaceae</taxon>
        <taxon>Cuscuteae</taxon>
        <taxon>Cuscuta</taxon>
        <taxon>Cuscuta subgen. Grammica</taxon>
        <taxon>Cuscuta sect. Cleistogrammica</taxon>
    </lineage>
</organism>
<evidence type="ECO:0000313" key="2">
    <source>
        <dbReference type="Proteomes" id="UP000595140"/>
    </source>
</evidence>
<proteinExistence type="predicted"/>
<dbReference type="AlphaFoldDB" id="A0A484MZJ3"/>
<name>A0A484MZJ3_9ASTE</name>